<name>A0A7Z0RV86_9GAMM</name>
<organism evidence="2 3">
    <name type="scientific">Vreelandella salicampi</name>
    <dbReference type="NCBI Taxonomy" id="1449798"/>
    <lineage>
        <taxon>Bacteria</taxon>
        <taxon>Pseudomonadati</taxon>
        <taxon>Pseudomonadota</taxon>
        <taxon>Gammaproteobacteria</taxon>
        <taxon>Oceanospirillales</taxon>
        <taxon>Halomonadaceae</taxon>
        <taxon>Vreelandella</taxon>
    </lineage>
</organism>
<dbReference type="EMBL" id="JACCDF010000010">
    <property type="protein sequence ID" value="NYS61461.1"/>
    <property type="molecule type" value="Genomic_DNA"/>
</dbReference>
<evidence type="ECO:0000259" key="1">
    <source>
        <dbReference type="Pfam" id="PF01814"/>
    </source>
</evidence>
<dbReference type="AlphaFoldDB" id="A0A7Z0RV86"/>
<dbReference type="PANTHER" id="PTHR35585">
    <property type="entry name" value="HHE DOMAIN PROTEIN (AFU_ORTHOLOGUE AFUA_4G00730)"/>
    <property type="match status" value="1"/>
</dbReference>
<comment type="caution">
    <text evidence="2">The sequence shown here is derived from an EMBL/GenBank/DDBJ whole genome shotgun (WGS) entry which is preliminary data.</text>
</comment>
<dbReference type="Gene3D" id="1.20.120.520">
    <property type="entry name" value="nmb1532 protein domain like"/>
    <property type="match status" value="1"/>
</dbReference>
<sequence length="151" mass="17540">MNALELLKQDHDKVRDLLTQLVNTTEQAEKKRPELLAKIEKELHVHTQIEEEIFYPAFLKAAKKKEDERLYHEALGEHRAVEEQVMPDLKQADPSSTEFSGQAKVLKELVEHHATEEEDEMFEHARKLISGDELERLGEQMEERKAQLMAG</sequence>
<keyword evidence="3" id="KW-1185">Reference proteome</keyword>
<feature type="domain" description="Hemerythrin-like" evidence="1">
    <location>
        <begin position="3"/>
        <end position="124"/>
    </location>
</feature>
<dbReference type="RefSeq" id="WP_179930786.1">
    <property type="nucleotide sequence ID" value="NZ_JACCDF010000010.1"/>
</dbReference>
<dbReference type="InterPro" id="IPR012312">
    <property type="entry name" value="Hemerythrin-like"/>
</dbReference>
<evidence type="ECO:0000313" key="2">
    <source>
        <dbReference type="EMBL" id="NYS61461.1"/>
    </source>
</evidence>
<dbReference type="Proteomes" id="UP000586119">
    <property type="component" value="Unassembled WGS sequence"/>
</dbReference>
<dbReference type="Pfam" id="PF01814">
    <property type="entry name" value="Hemerythrin"/>
    <property type="match status" value="1"/>
</dbReference>
<gene>
    <name evidence="2" type="ORF">HZS81_11925</name>
</gene>
<evidence type="ECO:0000313" key="3">
    <source>
        <dbReference type="Proteomes" id="UP000586119"/>
    </source>
</evidence>
<dbReference type="PANTHER" id="PTHR35585:SF1">
    <property type="entry name" value="HHE DOMAIN PROTEIN (AFU_ORTHOLOGUE AFUA_4G00730)"/>
    <property type="match status" value="1"/>
</dbReference>
<protein>
    <submittedName>
        <fullName evidence="2">Hemerythrin domain-containing protein</fullName>
    </submittedName>
</protein>
<reference evidence="2 3" key="1">
    <citation type="journal article" date="2015" name="Int. J. Syst. Evol. Microbiol.">
        <title>Halomonas salicampi sp. nov., a halotolerant and alkalitolerant bacterium isolated from a saltern soil.</title>
        <authorList>
            <person name="Lee J.C."/>
            <person name="Kim Y.S."/>
            <person name="Yun B.S."/>
            <person name="Whang K.S."/>
        </authorList>
    </citation>
    <scope>NUCLEOTIDE SEQUENCE [LARGE SCALE GENOMIC DNA]</scope>
    <source>
        <strain evidence="2 3">BH103</strain>
    </source>
</reference>
<accession>A0A7Z0RV86</accession>
<proteinExistence type="predicted"/>